<evidence type="ECO:0008006" key="4">
    <source>
        <dbReference type="Google" id="ProtNLM"/>
    </source>
</evidence>
<proteinExistence type="predicted"/>
<dbReference type="EMBL" id="AP019774">
    <property type="protein sequence ID" value="BCD69854.1"/>
    <property type="molecule type" value="Genomic_DNA"/>
</dbReference>
<dbReference type="AlphaFoldDB" id="A0A6J4CXP9"/>
<sequence>MKSPLIKPLLLGLSVCLFSGCSVVGDLVSSAIFSKKKSSNHNQKSLEKHSTPQQAKQEQSPQKPSVSPQTEM</sequence>
<dbReference type="PROSITE" id="PS51257">
    <property type="entry name" value="PROKAR_LIPOPROTEIN"/>
    <property type="match status" value="1"/>
</dbReference>
<feature type="compositionally biased region" description="Polar residues" evidence="1">
    <location>
        <begin position="51"/>
        <end position="72"/>
    </location>
</feature>
<name>A0A6J4CXP9_9HELI</name>
<protein>
    <recommendedName>
        <fullName evidence="4">Lipoprotein</fullName>
    </recommendedName>
</protein>
<evidence type="ECO:0000313" key="2">
    <source>
        <dbReference type="EMBL" id="BCD69854.1"/>
    </source>
</evidence>
<organism evidence="2 3">
    <name type="scientific">Helicobacter suis</name>
    <dbReference type="NCBI Taxonomy" id="104628"/>
    <lineage>
        <taxon>Bacteria</taxon>
        <taxon>Pseudomonadati</taxon>
        <taxon>Campylobacterota</taxon>
        <taxon>Epsilonproteobacteria</taxon>
        <taxon>Campylobacterales</taxon>
        <taxon>Helicobacteraceae</taxon>
        <taxon>Helicobacter</taxon>
    </lineage>
</organism>
<feature type="region of interest" description="Disordered" evidence="1">
    <location>
        <begin position="36"/>
        <end position="72"/>
    </location>
</feature>
<evidence type="ECO:0000256" key="1">
    <source>
        <dbReference type="SAM" id="MobiDB-lite"/>
    </source>
</evidence>
<accession>A0A6J4CXP9</accession>
<reference evidence="2 3" key="1">
    <citation type="submission" date="2019-06" db="EMBL/GenBank/DDBJ databases">
        <title>Complete genome sequence of Helicobacter suis SNTW101c.</title>
        <authorList>
            <person name="Rimbara E."/>
            <person name="Suzuki M."/>
            <person name="Matsui H."/>
            <person name="Nakamura M."/>
            <person name="Mori S."/>
            <person name="Shibayama K."/>
        </authorList>
    </citation>
    <scope>NUCLEOTIDE SEQUENCE [LARGE SCALE GENOMIC DNA]</scope>
    <source>
        <strain evidence="2 3">SNTW101c</strain>
    </source>
</reference>
<dbReference type="Proteomes" id="UP000317935">
    <property type="component" value="Chromosome"/>
</dbReference>
<gene>
    <name evidence="2" type="ORF">SNTW_04990</name>
</gene>
<evidence type="ECO:0000313" key="3">
    <source>
        <dbReference type="Proteomes" id="UP000317935"/>
    </source>
</evidence>